<evidence type="ECO:0000256" key="2">
    <source>
        <dbReference type="ARBA" id="ARBA00009897"/>
    </source>
</evidence>
<dbReference type="PROSITE" id="PS00181">
    <property type="entry name" value="GLNA_ATP"/>
    <property type="match status" value="1"/>
</dbReference>
<dbReference type="FunFam" id="3.30.590.10:FF:000001">
    <property type="entry name" value="Glutamine synthetase"/>
    <property type="match status" value="1"/>
</dbReference>
<gene>
    <name evidence="10" type="ORF">MNBD_NITROSPIRAE01-1044</name>
</gene>
<dbReference type="Pfam" id="PF00120">
    <property type="entry name" value="Gln-synt_C"/>
    <property type="match status" value="1"/>
</dbReference>
<dbReference type="PANTHER" id="PTHR43407">
    <property type="entry name" value="GLUTAMINE SYNTHETASE"/>
    <property type="match status" value="1"/>
</dbReference>
<dbReference type="SMART" id="SM01230">
    <property type="entry name" value="Gln-synt_C"/>
    <property type="match status" value="1"/>
</dbReference>
<name>A0A3B1CRW9_9ZZZZ</name>
<keyword evidence="6" id="KW-0067">ATP-binding</keyword>
<dbReference type="Pfam" id="PF03951">
    <property type="entry name" value="Gln-synt_N"/>
    <property type="match status" value="1"/>
</dbReference>
<dbReference type="AlphaFoldDB" id="A0A3B1CRW9"/>
<dbReference type="GO" id="GO:0016020">
    <property type="term" value="C:membrane"/>
    <property type="evidence" value="ECO:0007669"/>
    <property type="project" value="TreeGrafter"/>
</dbReference>
<dbReference type="GO" id="GO:0005737">
    <property type="term" value="C:cytoplasm"/>
    <property type="evidence" value="ECO:0007669"/>
    <property type="project" value="UniProtKB-SubCell"/>
</dbReference>
<dbReference type="Gene3D" id="3.30.590.10">
    <property type="entry name" value="Glutamine synthetase/guanido kinase, catalytic domain"/>
    <property type="match status" value="1"/>
</dbReference>
<dbReference type="InterPro" id="IPR008146">
    <property type="entry name" value="Gln_synth_cat_dom"/>
</dbReference>
<evidence type="ECO:0000256" key="7">
    <source>
        <dbReference type="ARBA" id="ARBA00030668"/>
    </source>
</evidence>
<comment type="subcellular location">
    <subcellularLocation>
        <location evidence="1">Cytoplasm</location>
    </subcellularLocation>
</comment>
<evidence type="ECO:0000256" key="1">
    <source>
        <dbReference type="ARBA" id="ARBA00004496"/>
    </source>
</evidence>
<dbReference type="PROSITE" id="PS51986">
    <property type="entry name" value="GS_BETA_GRASP"/>
    <property type="match status" value="1"/>
</dbReference>
<sequence>MTPKEVIEFAKANNVEMVDFKFVDFVGAWQHFGTPIAEFTEAIFEEGSGFDGSSIRGWKAINNSDMLAVPDPTTAIIDPFCKIPTLSVVCNIKDPITNAPYERDPRFIAQKAEAYLKSTGIGDTAYIGPEAEFFVFDKVSFDQNAQSGYYFVDSEEGAWNSGDEGLGHKPRHKEGYFPCPPVDSMEDLRTEIVMEMQKAGIYIEKQHHEVATAGQAEIDMRFDSLLKMSDKVMLYKYITKNVVKRNGKTATFMPKPLFGDNGSGMHTHQSIWKEGNPLFAGDEYAGVSQMCLYYIGGILKHANALAALTNPTTNSYKRLIPGFEAPVNLAYSSRNRSASIRIPMYSNNPKAKRIEVRFPDPTCNPYFAFSAMLMAGLDGIENKIDPGAAMEKNLYDLEAKETVDLKMMPASLEEALDALEADHAFLLKGDVFTEDIITTWVNYKRENEVDAIRVRPHPYEFSLYYDI</sequence>
<protein>
    <recommendedName>
        <fullName evidence="7">Glutamate--ammonia ligase</fullName>
    </recommendedName>
</protein>
<evidence type="ECO:0000256" key="6">
    <source>
        <dbReference type="ARBA" id="ARBA00022840"/>
    </source>
</evidence>
<dbReference type="InterPro" id="IPR027303">
    <property type="entry name" value="Gln_synth_gly_rich_site"/>
</dbReference>
<dbReference type="GO" id="GO:0006542">
    <property type="term" value="P:glutamine biosynthetic process"/>
    <property type="evidence" value="ECO:0007669"/>
    <property type="project" value="InterPro"/>
</dbReference>
<reference evidence="10" key="1">
    <citation type="submission" date="2018-06" db="EMBL/GenBank/DDBJ databases">
        <authorList>
            <person name="Zhirakovskaya E."/>
        </authorList>
    </citation>
    <scope>NUCLEOTIDE SEQUENCE</scope>
</reference>
<dbReference type="SUPFAM" id="SSF55931">
    <property type="entry name" value="Glutamine synthetase/guanido kinase"/>
    <property type="match status" value="1"/>
</dbReference>
<dbReference type="GO" id="GO:0019740">
    <property type="term" value="P:nitrogen utilization"/>
    <property type="evidence" value="ECO:0007669"/>
    <property type="project" value="TreeGrafter"/>
</dbReference>
<feature type="domain" description="GS catalytic" evidence="9">
    <location>
        <begin position="105"/>
        <end position="467"/>
    </location>
</feature>
<dbReference type="InterPro" id="IPR014746">
    <property type="entry name" value="Gln_synth/guanido_kin_cat_dom"/>
</dbReference>
<comment type="similarity">
    <text evidence="2">Belongs to the glutamine synthetase family.</text>
</comment>
<keyword evidence="3" id="KW-0963">Cytoplasm</keyword>
<evidence type="ECO:0000313" key="10">
    <source>
        <dbReference type="EMBL" id="VAX31112.1"/>
    </source>
</evidence>
<dbReference type="InterPro" id="IPR008147">
    <property type="entry name" value="Gln_synt_N"/>
</dbReference>
<proteinExistence type="inferred from homology"/>
<keyword evidence="4 10" id="KW-0436">Ligase</keyword>
<dbReference type="InterPro" id="IPR004809">
    <property type="entry name" value="Gln_synth_I"/>
</dbReference>
<evidence type="ECO:0000256" key="4">
    <source>
        <dbReference type="ARBA" id="ARBA00022598"/>
    </source>
</evidence>
<dbReference type="EMBL" id="UOGF01000071">
    <property type="protein sequence ID" value="VAX31112.1"/>
    <property type="molecule type" value="Genomic_DNA"/>
</dbReference>
<feature type="domain" description="GS beta-grasp" evidence="8">
    <location>
        <begin position="13"/>
        <end position="97"/>
    </location>
</feature>
<accession>A0A3B1CRW9</accession>
<evidence type="ECO:0000259" key="8">
    <source>
        <dbReference type="PROSITE" id="PS51986"/>
    </source>
</evidence>
<dbReference type="Gene3D" id="3.10.20.70">
    <property type="entry name" value="Glutamine synthetase, N-terminal domain"/>
    <property type="match status" value="1"/>
</dbReference>
<dbReference type="GO" id="GO:0004356">
    <property type="term" value="F:glutamine synthetase activity"/>
    <property type="evidence" value="ECO:0007669"/>
    <property type="project" value="InterPro"/>
</dbReference>
<evidence type="ECO:0000256" key="5">
    <source>
        <dbReference type="ARBA" id="ARBA00022741"/>
    </source>
</evidence>
<dbReference type="InterPro" id="IPR036651">
    <property type="entry name" value="Gln_synt_N_sf"/>
</dbReference>
<evidence type="ECO:0000259" key="9">
    <source>
        <dbReference type="PROSITE" id="PS51987"/>
    </source>
</evidence>
<dbReference type="PROSITE" id="PS51987">
    <property type="entry name" value="GS_CATALYTIC"/>
    <property type="match status" value="1"/>
</dbReference>
<dbReference type="SUPFAM" id="SSF54368">
    <property type="entry name" value="Glutamine synthetase, N-terminal domain"/>
    <property type="match status" value="1"/>
</dbReference>
<dbReference type="NCBIfam" id="TIGR00653">
    <property type="entry name" value="GlnA"/>
    <property type="match status" value="1"/>
</dbReference>
<dbReference type="GO" id="GO:0005524">
    <property type="term" value="F:ATP binding"/>
    <property type="evidence" value="ECO:0007669"/>
    <property type="project" value="UniProtKB-KW"/>
</dbReference>
<keyword evidence="5" id="KW-0547">Nucleotide-binding</keyword>
<evidence type="ECO:0000256" key="3">
    <source>
        <dbReference type="ARBA" id="ARBA00022490"/>
    </source>
</evidence>
<dbReference type="PANTHER" id="PTHR43407:SF1">
    <property type="entry name" value="LENGSIN"/>
    <property type="match status" value="1"/>
</dbReference>
<organism evidence="10">
    <name type="scientific">hydrothermal vent metagenome</name>
    <dbReference type="NCBI Taxonomy" id="652676"/>
    <lineage>
        <taxon>unclassified sequences</taxon>
        <taxon>metagenomes</taxon>
        <taxon>ecological metagenomes</taxon>
    </lineage>
</organism>